<keyword evidence="3" id="KW-0963">Cytoplasm</keyword>
<keyword evidence="3" id="KW-0996">Nickel insertion</keyword>
<evidence type="ECO:0000313" key="5">
    <source>
        <dbReference type="Proteomes" id="UP000632125"/>
    </source>
</evidence>
<dbReference type="Pfam" id="PF01774">
    <property type="entry name" value="UreD"/>
    <property type="match status" value="1"/>
</dbReference>
<dbReference type="HAMAP" id="MF_01384">
    <property type="entry name" value="UreD"/>
    <property type="match status" value="1"/>
</dbReference>
<reference evidence="4" key="1">
    <citation type="submission" date="2020-09" db="EMBL/GenBank/DDBJ databases">
        <title>A novel bacterium of genus Paenibacillus, isolated from South China Sea.</title>
        <authorList>
            <person name="Huang H."/>
            <person name="Mo K."/>
            <person name="Hu Y."/>
        </authorList>
    </citation>
    <scope>NUCLEOTIDE SEQUENCE</scope>
    <source>
        <strain evidence="4">IB182493</strain>
    </source>
</reference>
<protein>
    <recommendedName>
        <fullName evidence="3">Urease accessory protein UreD</fullName>
    </recommendedName>
</protein>
<accession>A0A927H9J1</accession>
<keyword evidence="2 3" id="KW-0143">Chaperone</keyword>
<dbReference type="EMBL" id="JACXIY010000055">
    <property type="protein sequence ID" value="MBD2872672.1"/>
    <property type="molecule type" value="Genomic_DNA"/>
</dbReference>
<evidence type="ECO:0000256" key="3">
    <source>
        <dbReference type="HAMAP-Rule" id="MF_01384"/>
    </source>
</evidence>
<comment type="subcellular location">
    <subcellularLocation>
        <location evidence="3">Cytoplasm</location>
    </subcellularLocation>
</comment>
<evidence type="ECO:0000256" key="1">
    <source>
        <dbReference type="ARBA" id="ARBA00007177"/>
    </source>
</evidence>
<comment type="similarity">
    <text evidence="1 3">Belongs to the UreD family.</text>
</comment>
<comment type="function">
    <text evidence="3">Required for maturation of urease via the functional incorporation of the urease nickel metallocenter.</text>
</comment>
<dbReference type="InterPro" id="IPR002669">
    <property type="entry name" value="UreD"/>
</dbReference>
<dbReference type="GO" id="GO:0005737">
    <property type="term" value="C:cytoplasm"/>
    <property type="evidence" value="ECO:0007669"/>
    <property type="project" value="UniProtKB-SubCell"/>
</dbReference>
<comment type="subunit">
    <text evidence="3">UreD, UreF and UreG form a complex that acts as a GTP-hydrolysis-dependent molecular chaperone, activating the urease apoprotein by helping to assemble the nickel containing metallocenter of UreC. The UreE protein probably delivers the nickel.</text>
</comment>
<dbReference type="Proteomes" id="UP000632125">
    <property type="component" value="Unassembled WGS sequence"/>
</dbReference>
<dbReference type="GO" id="GO:0016151">
    <property type="term" value="F:nickel cation binding"/>
    <property type="evidence" value="ECO:0007669"/>
    <property type="project" value="UniProtKB-UniRule"/>
</dbReference>
<proteinExistence type="inferred from homology"/>
<dbReference type="PANTHER" id="PTHR33643">
    <property type="entry name" value="UREASE ACCESSORY PROTEIN D"/>
    <property type="match status" value="1"/>
</dbReference>
<dbReference type="AlphaFoldDB" id="A0A927H9J1"/>
<keyword evidence="5" id="KW-1185">Reference proteome</keyword>
<name>A0A927H9J1_9BACL</name>
<evidence type="ECO:0000256" key="2">
    <source>
        <dbReference type="ARBA" id="ARBA00023186"/>
    </source>
</evidence>
<gene>
    <name evidence="3" type="primary">ureD</name>
    <name evidence="4" type="ORF">IDH41_29310</name>
</gene>
<dbReference type="RefSeq" id="WP_190867612.1">
    <property type="nucleotide sequence ID" value="NZ_JACXIY010000055.1"/>
</dbReference>
<dbReference type="PANTHER" id="PTHR33643:SF1">
    <property type="entry name" value="UREASE ACCESSORY PROTEIN D"/>
    <property type="match status" value="1"/>
</dbReference>
<evidence type="ECO:0000313" key="4">
    <source>
        <dbReference type="EMBL" id="MBD2872672.1"/>
    </source>
</evidence>
<sequence length="298" mass="32859">MEREAADSKGGTAASPTAGADSAIRASELAVSFASRGGRTVLERKYHTAPLKIAKAFPLDRQLGVIVMDVSPGLLEGDHYDLAWTFGRGAHAMMTNQSYTKVHPCLPGGGASMRQTFELADNAVAEHMPEPVMLYRHARFRGETQVRLGAGAVWMQADVLCPGRTPRGERFDYRSFRNELAVRYGEELIFMQRQRIEPPEQTLGAPGCWEDMTHWGSFYLFSDRVRAGHLERLQACIERFDSPAAHPVIAGASLTHRFGVAVSAASTAAWPLQKLMGELWREARASVLELPPLRLLQG</sequence>
<comment type="caution">
    <text evidence="4">The sequence shown here is derived from an EMBL/GenBank/DDBJ whole genome shotgun (WGS) entry which is preliminary data.</text>
</comment>
<organism evidence="4 5">
    <name type="scientific">Paenibacillus arenilitoris</name>
    <dbReference type="NCBI Taxonomy" id="2772299"/>
    <lineage>
        <taxon>Bacteria</taxon>
        <taxon>Bacillati</taxon>
        <taxon>Bacillota</taxon>
        <taxon>Bacilli</taxon>
        <taxon>Bacillales</taxon>
        <taxon>Paenibacillaceae</taxon>
        <taxon>Paenibacillus</taxon>
    </lineage>
</organism>